<keyword evidence="3" id="KW-1185">Reference proteome</keyword>
<dbReference type="HOGENOM" id="CLU_2975254_0_0_7"/>
<reference evidence="2 3" key="2">
    <citation type="journal article" date="2012" name="BMC Genomics">
        <title>The genome of Pelobacter carbinolicus reveals surprising metabolic capabilities and physiological features.</title>
        <authorList>
            <person name="Aklujkar M."/>
            <person name="Haveman S.A."/>
            <person name="Didonato R.Jr."/>
            <person name="Chertkov O."/>
            <person name="Han C.S."/>
            <person name="Land M.L."/>
            <person name="Brown P."/>
            <person name="Lovley D.R."/>
        </authorList>
    </citation>
    <scope>NUCLEOTIDE SEQUENCE [LARGE SCALE GENOMIC DNA]</scope>
    <source>
        <strain evidence="3">DSM 2380 / NBRC 103641 / GraBd1</strain>
    </source>
</reference>
<evidence type="ECO:0000313" key="3">
    <source>
        <dbReference type="Proteomes" id="UP000002534"/>
    </source>
</evidence>
<dbReference type="EMBL" id="CP000142">
    <property type="protein sequence ID" value="ABI81863.1"/>
    <property type="molecule type" value="Genomic_DNA"/>
</dbReference>
<name>Q0C6S4_SYNC1</name>
<proteinExistence type="predicted"/>
<dbReference type="AlphaFoldDB" id="Q0C6S4"/>
<dbReference type="KEGG" id="pca:Pcar_3243"/>
<organism evidence="2 3">
    <name type="scientific">Syntrophotalea carbinolica (strain DSM 2380 / NBRC 103641 / GraBd1)</name>
    <name type="common">Pelobacter carbinolicus</name>
    <dbReference type="NCBI Taxonomy" id="338963"/>
    <lineage>
        <taxon>Bacteria</taxon>
        <taxon>Pseudomonadati</taxon>
        <taxon>Thermodesulfobacteriota</taxon>
        <taxon>Desulfuromonadia</taxon>
        <taxon>Desulfuromonadales</taxon>
        <taxon>Syntrophotaleaceae</taxon>
        <taxon>Syntrophotalea</taxon>
    </lineage>
</organism>
<reference evidence="3" key="1">
    <citation type="submission" date="2005-10" db="EMBL/GenBank/DDBJ databases">
        <title>Complete sequence of Pelobacter carbinolicus DSM 2380.</title>
        <authorList>
            <person name="Copeland A."/>
            <person name="Lucas S."/>
            <person name="Lapidus A."/>
            <person name="Barry K."/>
            <person name="Detter J.C."/>
            <person name="Glavina T."/>
            <person name="Hammon N."/>
            <person name="Israni S."/>
            <person name="Pitluck S."/>
            <person name="Chertkov O."/>
            <person name="Schmutz J."/>
            <person name="Larimer F."/>
            <person name="Land M."/>
            <person name="Kyrpides N."/>
            <person name="Ivanova N."/>
            <person name="Richardson P."/>
        </authorList>
    </citation>
    <scope>NUCLEOTIDE SEQUENCE [LARGE SCALE GENOMIC DNA]</scope>
    <source>
        <strain evidence="3">DSM 2380 / NBRC 103641 / GraBd1</strain>
    </source>
</reference>
<dbReference type="STRING" id="338963.Pcar_3243"/>
<keyword evidence="1" id="KW-0812">Transmembrane</keyword>
<keyword evidence="1" id="KW-1133">Transmembrane helix</keyword>
<keyword evidence="1" id="KW-0472">Membrane</keyword>
<evidence type="ECO:0000313" key="2">
    <source>
        <dbReference type="EMBL" id="ABI81863.1"/>
    </source>
</evidence>
<protein>
    <submittedName>
        <fullName evidence="2">Uncharacterized protein</fullName>
    </submittedName>
</protein>
<feature type="transmembrane region" description="Helical" evidence="1">
    <location>
        <begin position="30"/>
        <end position="52"/>
    </location>
</feature>
<sequence>MKKRLSYPSHGFVLNFLTLLRMVCYKRGGCFLAAFLIKIDIEFFSIISIHIYNHQPVF</sequence>
<dbReference type="Proteomes" id="UP000002534">
    <property type="component" value="Chromosome"/>
</dbReference>
<gene>
    <name evidence="2" type="ordered locus">Pcar_3243</name>
</gene>
<accession>Q0C6S4</accession>
<evidence type="ECO:0000256" key="1">
    <source>
        <dbReference type="SAM" id="Phobius"/>
    </source>
</evidence>